<dbReference type="EMBL" id="LBWP01000009">
    <property type="protein sequence ID" value="KKR11250.1"/>
    <property type="molecule type" value="Genomic_DNA"/>
</dbReference>
<feature type="compositionally biased region" description="Basic and acidic residues" evidence="1">
    <location>
        <begin position="1"/>
        <end position="55"/>
    </location>
</feature>
<reference evidence="3 4" key="1">
    <citation type="journal article" date="2015" name="Nature">
        <title>rRNA introns, odd ribosomes, and small enigmatic genomes across a large radiation of phyla.</title>
        <authorList>
            <person name="Brown C.T."/>
            <person name="Hug L.A."/>
            <person name="Thomas B.C."/>
            <person name="Sharon I."/>
            <person name="Castelle C.J."/>
            <person name="Singh A."/>
            <person name="Wilkins M.J."/>
            <person name="Williams K.H."/>
            <person name="Banfield J.F."/>
        </authorList>
    </citation>
    <scope>NUCLEOTIDE SEQUENCE [LARGE SCALE GENOMIC DNA]</scope>
</reference>
<keyword evidence="2" id="KW-0812">Transmembrane</keyword>
<dbReference type="Proteomes" id="UP000034246">
    <property type="component" value="Unassembled WGS sequence"/>
</dbReference>
<name>A0A0G0QLJ1_9BACT</name>
<comment type="caution">
    <text evidence="3">The sequence shown here is derived from an EMBL/GenBank/DDBJ whole genome shotgun (WGS) entry which is preliminary data.</text>
</comment>
<gene>
    <name evidence="3" type="ORF">UT39_C0009G0010</name>
</gene>
<evidence type="ECO:0000313" key="3">
    <source>
        <dbReference type="EMBL" id="KKR11250.1"/>
    </source>
</evidence>
<feature type="region of interest" description="Disordered" evidence="1">
    <location>
        <begin position="1"/>
        <end position="60"/>
    </location>
</feature>
<feature type="transmembrane region" description="Helical" evidence="2">
    <location>
        <begin position="125"/>
        <end position="143"/>
    </location>
</feature>
<keyword evidence="2" id="KW-1133">Transmembrane helix</keyword>
<organism evidence="3 4">
    <name type="scientific">Candidatus Woesebacteria bacterium GW2011_GWA1_39_21</name>
    <dbReference type="NCBI Taxonomy" id="1618550"/>
    <lineage>
        <taxon>Bacteria</taxon>
        <taxon>Candidatus Woeseibacteriota</taxon>
    </lineage>
</organism>
<dbReference type="STRING" id="1618550.UT39_C0009G0010"/>
<evidence type="ECO:0008006" key="5">
    <source>
        <dbReference type="Google" id="ProtNLM"/>
    </source>
</evidence>
<evidence type="ECO:0000313" key="4">
    <source>
        <dbReference type="Proteomes" id="UP000034246"/>
    </source>
</evidence>
<protein>
    <recommendedName>
        <fullName evidence="5">DUF304 domain-containing protein</fullName>
    </recommendedName>
</protein>
<feature type="transmembrane region" description="Helical" evidence="2">
    <location>
        <begin position="99"/>
        <end position="119"/>
    </location>
</feature>
<dbReference type="AlphaFoldDB" id="A0A0G0QLJ1"/>
<proteinExistence type="predicted"/>
<accession>A0A0G0QLJ1</accession>
<evidence type="ECO:0000256" key="1">
    <source>
        <dbReference type="SAM" id="MobiDB-lite"/>
    </source>
</evidence>
<sequence>MPDLFVSKEKVQKEKAHDPSVEKTNAEVREEIHKREGKLESGELKYPKDEQEKKSLPGHSNNPLASYNYFPSKVDFINKDPEEEVILFLRKHPITNLKWIVLSFGMIVFPAFASVLPFFDSIPSNFSFLLVISWYMVTFAYVFENFLNWFFSVNIVTDERIFDVDFYNLIYRKITDANIDQIQDVTVQIGGGLRTMLNYGDVIIQTAAEIPEIEFEAIPMPDRVAKVLRELRIQEEVERLEGRVR</sequence>
<keyword evidence="2" id="KW-0472">Membrane</keyword>
<evidence type="ECO:0000256" key="2">
    <source>
        <dbReference type="SAM" id="Phobius"/>
    </source>
</evidence>